<evidence type="ECO:0000256" key="1">
    <source>
        <dbReference type="SAM" id="Phobius"/>
    </source>
</evidence>
<dbReference type="EMBL" id="QRDZ01000003">
    <property type="protein sequence ID" value="RED86496.1"/>
    <property type="molecule type" value="Genomic_DNA"/>
</dbReference>
<reference evidence="2 3" key="1">
    <citation type="submission" date="2018-07" db="EMBL/GenBank/DDBJ databases">
        <title>Genomic Encyclopedia of Type Strains, Phase III (KMG-III): the genomes of soil and plant-associated and newly described type strains.</title>
        <authorList>
            <person name="Whitman W."/>
        </authorList>
    </citation>
    <scope>NUCLEOTIDE SEQUENCE [LARGE SCALE GENOMIC DNA]</scope>
    <source>
        <strain evidence="2 3">CECT 7287</strain>
    </source>
</reference>
<evidence type="ECO:0000313" key="3">
    <source>
        <dbReference type="Proteomes" id="UP000256977"/>
    </source>
</evidence>
<keyword evidence="1" id="KW-0812">Transmembrane</keyword>
<proteinExistence type="predicted"/>
<evidence type="ECO:0000313" key="2">
    <source>
        <dbReference type="EMBL" id="RED86496.1"/>
    </source>
</evidence>
<protein>
    <submittedName>
        <fullName evidence="2">Uncharacterized protein</fullName>
    </submittedName>
</protein>
<gene>
    <name evidence="2" type="ORF">DFP98_103351</name>
</gene>
<comment type="caution">
    <text evidence="2">The sequence shown here is derived from an EMBL/GenBank/DDBJ whole genome shotgun (WGS) entry which is preliminary data.</text>
</comment>
<keyword evidence="1" id="KW-0472">Membrane</keyword>
<feature type="transmembrane region" description="Helical" evidence="1">
    <location>
        <begin position="51"/>
        <end position="71"/>
    </location>
</feature>
<accession>A0A3D9KKV0</accession>
<sequence>MGCTMKKESLFIFAIFFALIVLTNTHLHYSLGDLIFESIGIAPWTRGNQNGFHLPVILGLIILISGIIGSVKYYSPRYPKIRSRIYICCIAFVILYPLATEKAMFLFRHNAEGIKSIDLLKKDSRCSMQTTGDQIMANCSITIFNYGSADQLTVRPLLLDSSANIQFEKMTVSITPHAKVGFGAVFYGTQRNETGYQEAVNRFKLELEVNGTSKIFE</sequence>
<keyword evidence="1" id="KW-1133">Transmembrane helix</keyword>
<name>A0A3D9KKV0_9BACL</name>
<organism evidence="2 3">
    <name type="scientific">Cohnella phaseoli</name>
    <dbReference type="NCBI Taxonomy" id="456490"/>
    <lineage>
        <taxon>Bacteria</taxon>
        <taxon>Bacillati</taxon>
        <taxon>Bacillota</taxon>
        <taxon>Bacilli</taxon>
        <taxon>Bacillales</taxon>
        <taxon>Paenibacillaceae</taxon>
        <taxon>Cohnella</taxon>
    </lineage>
</organism>
<feature type="transmembrane region" description="Helical" evidence="1">
    <location>
        <begin position="83"/>
        <end position="99"/>
    </location>
</feature>
<dbReference type="Proteomes" id="UP000256977">
    <property type="component" value="Unassembled WGS sequence"/>
</dbReference>
<keyword evidence="3" id="KW-1185">Reference proteome</keyword>
<dbReference type="AlphaFoldDB" id="A0A3D9KKV0"/>